<dbReference type="Pfam" id="PF10432">
    <property type="entry name" value="bact-PGI_C"/>
    <property type="match status" value="1"/>
</dbReference>
<protein>
    <submittedName>
        <fullName evidence="4">Bifunctional phosphoglucose/phosphomannose isomerase</fullName>
    </submittedName>
</protein>
<gene>
    <name evidence="4" type="ORF">ACFFRE_08440</name>
</gene>
<evidence type="ECO:0000256" key="2">
    <source>
        <dbReference type="ARBA" id="ARBA00023235"/>
    </source>
</evidence>
<dbReference type="EMBL" id="JBHLYQ010000077">
    <property type="protein sequence ID" value="MFC0082175.1"/>
    <property type="molecule type" value="Genomic_DNA"/>
</dbReference>
<dbReference type="GO" id="GO:0016853">
    <property type="term" value="F:isomerase activity"/>
    <property type="evidence" value="ECO:0007669"/>
    <property type="project" value="UniProtKB-KW"/>
</dbReference>
<comment type="caution">
    <text evidence="4">The sequence shown here is derived from an EMBL/GenBank/DDBJ whole genome shotgun (WGS) entry which is preliminary data.</text>
</comment>
<organism evidence="4 5">
    <name type="scientific">Aciditerrimonas ferrireducens</name>
    <dbReference type="NCBI Taxonomy" id="667306"/>
    <lineage>
        <taxon>Bacteria</taxon>
        <taxon>Bacillati</taxon>
        <taxon>Actinomycetota</taxon>
        <taxon>Acidimicrobiia</taxon>
        <taxon>Acidimicrobiales</taxon>
        <taxon>Acidimicrobiaceae</taxon>
        <taxon>Aciditerrimonas</taxon>
    </lineage>
</organism>
<keyword evidence="2 4" id="KW-0413">Isomerase</keyword>
<dbReference type="Pfam" id="PF01380">
    <property type="entry name" value="SIS"/>
    <property type="match status" value="1"/>
</dbReference>
<accession>A0ABV6C3B3</accession>
<dbReference type="SUPFAM" id="SSF53697">
    <property type="entry name" value="SIS domain"/>
    <property type="match status" value="1"/>
</dbReference>
<evidence type="ECO:0000313" key="5">
    <source>
        <dbReference type="Proteomes" id="UP001589788"/>
    </source>
</evidence>
<sequence>MSGSTTPPGIDSLGMFEATAGWPEQVEAARKAFEPLPGLPSRGEVEHVVVLGMGGSGMAGEVAAAAAGPFLPVPMVVVRDYEAPDYVGRNSLVMAVSFSGDTEETVQAAGEAYEAGAHLVVVTAGGALGRLAEEWRVPRAVVPDLLPQPRAALGAMVVPLLLVLEQVGLFPGAGTWLAGAEGQLRRRRDQLLGDRSPALEVARRIGRTIPLVHGAEAVGATAARRWRAQVQENAKTPAFASAYPELCHNELAGWGQLGDVTRQVLTVVNLRHDGEHPQVGRRFELVRELMGEAVADVLEVRAEGEGELAQLLDLVLFGDFVSLHLAWAAGVDPGPVPVLGELKTRLRQP</sequence>
<dbReference type="CDD" id="cd05637">
    <property type="entry name" value="SIS_PGI_PMI_2"/>
    <property type="match status" value="1"/>
</dbReference>
<evidence type="ECO:0000259" key="3">
    <source>
        <dbReference type="PROSITE" id="PS51464"/>
    </source>
</evidence>
<comment type="similarity">
    <text evidence="1">Belongs to the PGI/PMI family.</text>
</comment>
<name>A0ABV6C3B3_9ACTN</name>
<feature type="domain" description="SIS" evidence="3">
    <location>
        <begin position="36"/>
        <end position="169"/>
    </location>
</feature>
<dbReference type="InterPro" id="IPR019490">
    <property type="entry name" value="Glu6P/Mann6P_isomerase_C"/>
</dbReference>
<dbReference type="Gene3D" id="3.40.50.10490">
    <property type="entry name" value="Glucose-6-phosphate isomerase like protein, domain 1"/>
    <property type="match status" value="2"/>
</dbReference>
<proteinExistence type="inferred from homology"/>
<dbReference type="Proteomes" id="UP001589788">
    <property type="component" value="Unassembled WGS sequence"/>
</dbReference>
<keyword evidence="5" id="KW-1185">Reference proteome</keyword>
<reference evidence="4 5" key="1">
    <citation type="submission" date="2024-09" db="EMBL/GenBank/DDBJ databases">
        <authorList>
            <person name="Sun Q."/>
            <person name="Mori K."/>
        </authorList>
    </citation>
    <scope>NUCLEOTIDE SEQUENCE [LARGE SCALE GENOMIC DNA]</scope>
    <source>
        <strain evidence="4 5">JCM 15389</strain>
    </source>
</reference>
<dbReference type="InterPro" id="IPR001347">
    <property type="entry name" value="SIS_dom"/>
</dbReference>
<evidence type="ECO:0000313" key="4">
    <source>
        <dbReference type="EMBL" id="MFC0082175.1"/>
    </source>
</evidence>
<evidence type="ECO:0000256" key="1">
    <source>
        <dbReference type="ARBA" id="ARBA00010523"/>
    </source>
</evidence>
<dbReference type="InterPro" id="IPR046348">
    <property type="entry name" value="SIS_dom_sf"/>
</dbReference>
<dbReference type="PROSITE" id="PS51464">
    <property type="entry name" value="SIS"/>
    <property type="match status" value="1"/>
</dbReference>
<dbReference type="RefSeq" id="WP_377789652.1">
    <property type="nucleotide sequence ID" value="NZ_JBHLYQ010000077.1"/>
</dbReference>